<dbReference type="InterPro" id="IPR002818">
    <property type="entry name" value="DJ-1/PfpI"/>
</dbReference>
<dbReference type="PANTHER" id="PTHR42733:SF12">
    <property type="entry name" value="PROTEINASE"/>
    <property type="match status" value="1"/>
</dbReference>
<name>A0A857JEN6_9ALTE</name>
<gene>
    <name evidence="3" type="ORF">FX988_00358</name>
</gene>
<dbReference type="Pfam" id="PF01965">
    <property type="entry name" value="DJ-1_PfpI"/>
    <property type="match status" value="1"/>
</dbReference>
<dbReference type="PROSITE" id="PS51276">
    <property type="entry name" value="PEPTIDASE_C56_PFPI"/>
    <property type="match status" value="1"/>
</dbReference>
<organism evidence="3 4">
    <name type="scientific">Paraglaciecola mesophila</name>
    <dbReference type="NCBI Taxonomy" id="197222"/>
    <lineage>
        <taxon>Bacteria</taxon>
        <taxon>Pseudomonadati</taxon>
        <taxon>Pseudomonadota</taxon>
        <taxon>Gammaproteobacteria</taxon>
        <taxon>Alteromonadales</taxon>
        <taxon>Alteromonadaceae</taxon>
        <taxon>Paraglaciecola</taxon>
    </lineage>
</organism>
<accession>A0A857JEN6</accession>
<dbReference type="SUPFAM" id="SSF52317">
    <property type="entry name" value="Class I glutamine amidotransferase-like"/>
    <property type="match status" value="1"/>
</dbReference>
<dbReference type="Gene3D" id="3.40.50.880">
    <property type="match status" value="1"/>
</dbReference>
<dbReference type="PANTHER" id="PTHR42733">
    <property type="entry name" value="DJ-1 PROTEIN"/>
    <property type="match status" value="1"/>
</dbReference>
<sequence length="186" mass="20416">MLTTLSNNKTAAILAKDGFEQCELIETRDALVSAGVKVHVISIEPGTIIGWNGSKWGIEIEVDRVVSNVMAEDYDALILPGGLFNPDALLQDKDAINFVKAFFSDAKDKPVVAINQGTWMLLEADVLKNRLVASFPTVLNRLRNAGAKIVDRDLVVDKGLYTSRSSHNLAALNQQVIQQLTKHHTH</sequence>
<dbReference type="EMBL" id="CP047656">
    <property type="protein sequence ID" value="QHJ10146.1"/>
    <property type="molecule type" value="Genomic_DNA"/>
</dbReference>
<evidence type="ECO:0000259" key="2">
    <source>
        <dbReference type="Pfam" id="PF01965"/>
    </source>
</evidence>
<keyword evidence="3" id="KW-0326">Glycosidase</keyword>
<proteinExistence type="inferred from homology"/>
<keyword evidence="3" id="KW-0645">Protease</keyword>
<dbReference type="KEGG" id="pmes:FX988_00358"/>
<reference evidence="3 4" key="1">
    <citation type="submission" date="2019-12" db="EMBL/GenBank/DDBJ databases">
        <title>Genome sequencing and assembly of endphytes of Porphyra tenera.</title>
        <authorList>
            <person name="Park J.M."/>
            <person name="Shin R."/>
            <person name="Jo S.H."/>
        </authorList>
    </citation>
    <scope>NUCLEOTIDE SEQUENCE [LARGE SCALE GENOMIC DNA]</scope>
    <source>
        <strain evidence="3 4">GPM4</strain>
    </source>
</reference>
<dbReference type="GO" id="GO:0016798">
    <property type="term" value="F:hydrolase activity, acting on glycosyl bonds"/>
    <property type="evidence" value="ECO:0007669"/>
    <property type="project" value="UniProtKB-KW"/>
</dbReference>
<evidence type="ECO:0000313" key="4">
    <source>
        <dbReference type="Proteomes" id="UP000464524"/>
    </source>
</evidence>
<keyword evidence="4" id="KW-1185">Reference proteome</keyword>
<evidence type="ECO:0000256" key="1">
    <source>
        <dbReference type="ARBA" id="ARBA00008542"/>
    </source>
</evidence>
<dbReference type="AlphaFoldDB" id="A0A857JEN6"/>
<dbReference type="OrthoDB" id="9792284at2"/>
<dbReference type="InterPro" id="IPR006286">
    <property type="entry name" value="C56_PfpI-like"/>
</dbReference>
<dbReference type="EC" id="3.2.-.-" evidence="3"/>
<evidence type="ECO:0000313" key="3">
    <source>
        <dbReference type="EMBL" id="QHJ10146.1"/>
    </source>
</evidence>
<keyword evidence="3" id="KW-0378">Hydrolase</keyword>
<dbReference type="GO" id="GO:0008233">
    <property type="term" value="F:peptidase activity"/>
    <property type="evidence" value="ECO:0007669"/>
    <property type="project" value="UniProtKB-KW"/>
</dbReference>
<protein>
    <submittedName>
        <fullName evidence="3">Cysteine protease YraA</fullName>
        <ecNumber evidence="3">3.2.-.-</ecNumber>
    </submittedName>
</protein>
<dbReference type="Proteomes" id="UP000464524">
    <property type="component" value="Chromosome"/>
</dbReference>
<feature type="domain" description="DJ-1/PfpI" evidence="2">
    <location>
        <begin position="9"/>
        <end position="178"/>
    </location>
</feature>
<dbReference type="RefSeq" id="WP_160178066.1">
    <property type="nucleotide sequence ID" value="NZ_CP047656.1"/>
</dbReference>
<dbReference type="CDD" id="cd03134">
    <property type="entry name" value="GATase1_PfpI_like"/>
    <property type="match status" value="1"/>
</dbReference>
<dbReference type="InterPro" id="IPR029062">
    <property type="entry name" value="Class_I_gatase-like"/>
</dbReference>
<comment type="similarity">
    <text evidence="1">Belongs to the peptidase C56 family.</text>
</comment>
<dbReference type="GO" id="GO:0006508">
    <property type="term" value="P:proteolysis"/>
    <property type="evidence" value="ECO:0007669"/>
    <property type="project" value="UniProtKB-KW"/>
</dbReference>